<gene>
    <name evidence="3" type="ORF">S12H4_21315</name>
</gene>
<comment type="caution">
    <text evidence="3">The sequence shown here is derived from an EMBL/GenBank/DDBJ whole genome shotgun (WGS) entry which is preliminary data.</text>
</comment>
<reference evidence="3" key="1">
    <citation type="journal article" date="2014" name="Front. Microbiol.">
        <title>High frequency of phylogenetically diverse reductive dehalogenase-homologous genes in deep subseafloor sedimentary metagenomes.</title>
        <authorList>
            <person name="Kawai M."/>
            <person name="Futagami T."/>
            <person name="Toyoda A."/>
            <person name="Takaki Y."/>
            <person name="Nishi S."/>
            <person name="Hori S."/>
            <person name="Arai W."/>
            <person name="Tsubouchi T."/>
            <person name="Morono Y."/>
            <person name="Uchiyama I."/>
            <person name="Ito T."/>
            <person name="Fujiyama A."/>
            <person name="Inagaki F."/>
            <person name="Takami H."/>
        </authorList>
    </citation>
    <scope>NUCLEOTIDE SEQUENCE</scope>
    <source>
        <strain evidence="3">Expedition CK06-06</strain>
    </source>
</reference>
<evidence type="ECO:0000259" key="2">
    <source>
        <dbReference type="Pfam" id="PF02374"/>
    </source>
</evidence>
<dbReference type="Gene3D" id="3.40.50.300">
    <property type="entry name" value="P-loop containing nucleotide triphosphate hydrolases"/>
    <property type="match status" value="1"/>
</dbReference>
<dbReference type="InterPro" id="IPR016300">
    <property type="entry name" value="ATPase_ArsA/GET3"/>
</dbReference>
<name>X1RNN9_9ZZZZ</name>
<proteinExistence type="inferred from homology"/>
<protein>
    <recommendedName>
        <fullName evidence="2">ArsA/GET3 Anion-transporting ATPase-like domain-containing protein</fullName>
    </recommendedName>
</protein>
<dbReference type="PANTHER" id="PTHR10803:SF3">
    <property type="entry name" value="ATPASE GET3"/>
    <property type="match status" value="1"/>
</dbReference>
<organism evidence="3">
    <name type="scientific">marine sediment metagenome</name>
    <dbReference type="NCBI Taxonomy" id="412755"/>
    <lineage>
        <taxon>unclassified sequences</taxon>
        <taxon>metagenomes</taxon>
        <taxon>ecological metagenomes</taxon>
    </lineage>
</organism>
<feature type="domain" description="ArsA/GET3 Anion-transporting ATPase-like" evidence="2">
    <location>
        <begin position="21"/>
        <end position="254"/>
    </location>
</feature>
<sequence length="260" mass="29408">PVDWEPRMSVVEENHNGGGIYMFAGKGGVGKTTCAATTALHYASRGRQTLAISTDATPSLAHIFEISDNEKPARVLESLYINELGLKEVKEMWDRKFGQEVYSVFSTLVSIDYDAFVEFMASMLPGLSDEFMIDYIRELRQSGRYQTIIWDTAPLGQTLALLETPAMLVEHLRMAPRVYSRLKLGQNSRNSVLDILRRWRQLSADSIDFLRDEVSFNMVTIPEALAFEQLGSIFQELDRFGFKAEKLIINNVVTTMDSAF</sequence>
<dbReference type="EMBL" id="BARW01010944">
    <property type="protein sequence ID" value="GAI82367.1"/>
    <property type="molecule type" value="Genomic_DNA"/>
</dbReference>
<dbReference type="Pfam" id="PF02374">
    <property type="entry name" value="ArsA_ATPase"/>
    <property type="match status" value="1"/>
</dbReference>
<accession>X1RNN9</accession>
<evidence type="ECO:0000313" key="3">
    <source>
        <dbReference type="EMBL" id="GAI82367.1"/>
    </source>
</evidence>
<dbReference type="SUPFAM" id="SSF52540">
    <property type="entry name" value="P-loop containing nucleoside triphosphate hydrolases"/>
    <property type="match status" value="1"/>
</dbReference>
<dbReference type="PANTHER" id="PTHR10803">
    <property type="entry name" value="ARSENICAL PUMP-DRIVING ATPASE ARSENITE-TRANSLOCATING ATPASE"/>
    <property type="match status" value="1"/>
</dbReference>
<dbReference type="CDD" id="cd02035">
    <property type="entry name" value="ArsA"/>
    <property type="match status" value="1"/>
</dbReference>
<feature type="non-terminal residue" evidence="3">
    <location>
        <position position="260"/>
    </location>
</feature>
<dbReference type="InterPro" id="IPR025723">
    <property type="entry name" value="ArsA/GET3_ATPase-like"/>
</dbReference>
<dbReference type="AlphaFoldDB" id="X1RNN9"/>
<comment type="similarity">
    <text evidence="1">Belongs to the arsA ATPase family.</text>
</comment>
<dbReference type="InterPro" id="IPR027417">
    <property type="entry name" value="P-loop_NTPase"/>
</dbReference>
<dbReference type="GO" id="GO:0005524">
    <property type="term" value="F:ATP binding"/>
    <property type="evidence" value="ECO:0007669"/>
    <property type="project" value="InterPro"/>
</dbReference>
<dbReference type="GO" id="GO:0016887">
    <property type="term" value="F:ATP hydrolysis activity"/>
    <property type="evidence" value="ECO:0007669"/>
    <property type="project" value="InterPro"/>
</dbReference>
<evidence type="ECO:0000256" key="1">
    <source>
        <dbReference type="ARBA" id="ARBA00011040"/>
    </source>
</evidence>
<feature type="non-terminal residue" evidence="3">
    <location>
        <position position="1"/>
    </location>
</feature>